<evidence type="ECO:0000313" key="4">
    <source>
        <dbReference type="EMBL" id="AWI34258.1"/>
    </source>
</evidence>
<dbReference type="InterPro" id="IPR018389">
    <property type="entry name" value="DctP_fam"/>
</dbReference>
<dbReference type="Pfam" id="PF03480">
    <property type="entry name" value="DctP"/>
    <property type="match status" value="1"/>
</dbReference>
<dbReference type="InterPro" id="IPR026289">
    <property type="entry name" value="SBP_TakP-like"/>
</dbReference>
<accession>A0A2U8FE05</accession>
<feature type="binding site" evidence="3">
    <location>
        <position position="229"/>
    </location>
    <ligand>
        <name>substrate</name>
    </ligand>
</feature>
<dbReference type="GO" id="GO:0055085">
    <property type="term" value="P:transmembrane transport"/>
    <property type="evidence" value="ECO:0007669"/>
    <property type="project" value="InterPro"/>
</dbReference>
<organism evidence="4 5">
    <name type="scientific">Helicobacter apodemus</name>
    <dbReference type="NCBI Taxonomy" id="135569"/>
    <lineage>
        <taxon>Bacteria</taxon>
        <taxon>Pseudomonadati</taxon>
        <taxon>Campylobacterota</taxon>
        <taxon>Epsilonproteobacteria</taxon>
        <taxon>Campylobacterales</taxon>
        <taxon>Helicobacteraceae</taxon>
        <taxon>Helicobacter</taxon>
    </lineage>
</organism>
<dbReference type="NCBIfam" id="NF037995">
    <property type="entry name" value="TRAP_S1"/>
    <property type="match status" value="1"/>
</dbReference>
<sequence>MKRRDFIKKTTLGAVGVAGVVALVGCKDKVKQGENTGGVESAKKANIKISLAMSWSLTLPILSDIVKHYTKVVSTLSEGSIQIEIFPAGKLVPALGVFDAVSSGQIDAYHSAPYYWEGKNTAFNLFSGIPFGMIDSEINAWYLYGEGMDLWREIAGKYNLYPLLGGATSIQMAGWYKKEMNTLKDFEGLRIRMVGVAGQILAKLGAAPKSTPGAEIVPNLERGVLDAAEWVSPAFDEKLDIHKVAPYYYTPWQEAGSITEFVFNKQKWESYPKEVQNILEFASKEAHLQMTAMGQFYNAKAMERLQNQGVKVRTFSPEIIQGFKKTLVQVLDEESTKNPDFKRVLQSYQSFQREQETWTRDSLRAYLEIRG</sequence>
<feature type="binding site" evidence="3">
    <location>
        <position position="254"/>
    </location>
    <ligand>
        <name>substrate</name>
    </ligand>
</feature>
<dbReference type="InterPro" id="IPR038404">
    <property type="entry name" value="TRAP_DctP_sf"/>
</dbReference>
<dbReference type="Gene3D" id="3.40.190.170">
    <property type="entry name" value="Bacterial extracellular solute-binding protein, family 7"/>
    <property type="match status" value="1"/>
</dbReference>
<dbReference type="AlphaFoldDB" id="A0A2U8FE05"/>
<dbReference type="RefSeq" id="WP_108911087.1">
    <property type="nucleotide sequence ID" value="NZ_CP021886.1"/>
</dbReference>
<dbReference type="EMBL" id="CP021886">
    <property type="protein sequence ID" value="AWI34258.1"/>
    <property type="molecule type" value="Genomic_DNA"/>
</dbReference>
<reference evidence="4 5" key="1">
    <citation type="submission" date="2017-06" db="EMBL/GenBank/DDBJ databases">
        <title>Complete genome of Helicobacter apodemus.</title>
        <authorList>
            <person name="Cho S."/>
        </authorList>
    </citation>
    <scope>NUCLEOTIDE SEQUENCE [LARGE SCALE GENOMIC DNA]</scope>
    <source>
        <strain evidence="5">SNUVETPUB-15-01</strain>
    </source>
</reference>
<dbReference type="GO" id="GO:0031317">
    <property type="term" value="C:tripartite ATP-independent periplasmic transporter complex"/>
    <property type="evidence" value="ECO:0007669"/>
    <property type="project" value="InterPro"/>
</dbReference>
<evidence type="ECO:0000256" key="2">
    <source>
        <dbReference type="PIRSR" id="PIRSR039026-1"/>
    </source>
</evidence>
<dbReference type="PIRSF" id="PIRSF039026">
    <property type="entry name" value="SiaP"/>
    <property type="match status" value="1"/>
</dbReference>
<dbReference type="PROSITE" id="PS51257">
    <property type="entry name" value="PROKAR_LIPOPROTEIN"/>
    <property type="match status" value="1"/>
</dbReference>
<dbReference type="PANTHER" id="PTHR33376">
    <property type="match status" value="1"/>
</dbReference>
<dbReference type="GO" id="GO:0046872">
    <property type="term" value="F:metal ion binding"/>
    <property type="evidence" value="ECO:0007669"/>
    <property type="project" value="UniProtKB-KW"/>
</dbReference>
<feature type="binding site" evidence="2">
    <location>
        <position position="192"/>
    </location>
    <ligand>
        <name>substrate</name>
    </ligand>
</feature>
<dbReference type="OrthoDB" id="9769667at2"/>
<gene>
    <name evidence="4" type="ORF">CDV25_05405</name>
</gene>
<evidence type="ECO:0000313" key="5">
    <source>
        <dbReference type="Proteomes" id="UP000244890"/>
    </source>
</evidence>
<dbReference type="PANTHER" id="PTHR33376:SF5">
    <property type="entry name" value="EXTRACYTOPLASMIC SOLUTE RECEPTOR PROTEIN"/>
    <property type="match status" value="1"/>
</dbReference>
<name>A0A2U8FE05_9HELI</name>
<dbReference type="Proteomes" id="UP000244890">
    <property type="component" value="Chromosome"/>
</dbReference>
<dbReference type="KEGG" id="had:CDV25_05405"/>
<evidence type="ECO:0000256" key="1">
    <source>
        <dbReference type="ARBA" id="ARBA00022729"/>
    </source>
</evidence>
<feature type="binding site" evidence="3">
    <location>
        <position position="230"/>
    </location>
    <ligand>
        <name>Na(+)</name>
        <dbReference type="ChEBI" id="CHEBI:29101"/>
    </ligand>
</feature>
<keyword evidence="3" id="KW-0479">Metal-binding</keyword>
<proteinExistence type="predicted"/>
<evidence type="ECO:0000256" key="3">
    <source>
        <dbReference type="PIRSR" id="PIRSR039026-2"/>
    </source>
</evidence>
<keyword evidence="1" id="KW-0732">Signal</keyword>
<dbReference type="Gene3D" id="3.40.190.10">
    <property type="entry name" value="Periplasmic binding protein-like II"/>
    <property type="match status" value="1"/>
</dbReference>
<feature type="binding site" evidence="2">
    <location>
        <position position="171"/>
    </location>
    <ligand>
        <name>substrate</name>
    </ligand>
</feature>
<protein>
    <submittedName>
        <fullName evidence="4">C4-dicarboxylate ABC transporter</fullName>
    </submittedName>
</protein>